<protein>
    <recommendedName>
        <fullName evidence="1">ASCH domain-containing protein</fullName>
    </recommendedName>
</protein>
<dbReference type="Pfam" id="PF04266">
    <property type="entry name" value="ASCH"/>
    <property type="match status" value="1"/>
</dbReference>
<dbReference type="STRING" id="313596.RB2501_05710"/>
<keyword evidence="3" id="KW-1185">Reference proteome</keyword>
<dbReference type="InterPro" id="IPR007374">
    <property type="entry name" value="ASCH_domain"/>
</dbReference>
<dbReference type="KEGG" id="rbi:RB2501_05710"/>
<evidence type="ECO:0000313" key="2">
    <source>
        <dbReference type="EMBL" id="EAR16370.1"/>
    </source>
</evidence>
<dbReference type="RefSeq" id="WP_015753127.1">
    <property type="nucleotide sequence ID" value="NC_013222.1"/>
</dbReference>
<dbReference type="eggNOG" id="COG4405">
    <property type="taxonomic scope" value="Bacteria"/>
</dbReference>
<dbReference type="SMART" id="SM01022">
    <property type="entry name" value="ASCH"/>
    <property type="match status" value="1"/>
</dbReference>
<feature type="domain" description="ASCH" evidence="1">
    <location>
        <begin position="31"/>
        <end position="152"/>
    </location>
</feature>
<dbReference type="InterPro" id="IPR009326">
    <property type="entry name" value="DUF984"/>
</dbReference>
<dbReference type="SUPFAM" id="SSF88697">
    <property type="entry name" value="PUA domain-like"/>
    <property type="match status" value="1"/>
</dbReference>
<name>A4CHG2_ROBBH</name>
<dbReference type="OrthoDB" id="9807542at2"/>
<accession>A4CHG2</accession>
<proteinExistence type="predicted"/>
<reference evidence="2 3" key="1">
    <citation type="journal article" date="2009" name="J. Bacteriol.">
        <title>Complete genome sequence of Robiginitalea biformata HTCC2501.</title>
        <authorList>
            <person name="Oh H.M."/>
            <person name="Giovannoni S.J."/>
            <person name="Lee K."/>
            <person name="Ferriera S."/>
            <person name="Johnson J."/>
            <person name="Cho J.C."/>
        </authorList>
    </citation>
    <scope>NUCLEOTIDE SEQUENCE [LARGE SCALE GENOMIC DNA]</scope>
    <source>
        <strain evidence="3">ATCC BAA-864 / HTCC2501 / KCTC 12146</strain>
    </source>
</reference>
<dbReference type="PANTHER" id="PTHR39203:SF1">
    <property type="entry name" value="CYTOPLASMIC PROTEIN"/>
    <property type="match status" value="1"/>
</dbReference>
<dbReference type="AlphaFoldDB" id="A4CHG2"/>
<dbReference type="PIRSF" id="PIRSF021320">
    <property type="entry name" value="DUF984"/>
    <property type="match status" value="1"/>
</dbReference>
<evidence type="ECO:0000259" key="1">
    <source>
        <dbReference type="SMART" id="SM01022"/>
    </source>
</evidence>
<dbReference type="Proteomes" id="UP000009049">
    <property type="component" value="Chromosome"/>
</dbReference>
<dbReference type="PANTHER" id="PTHR39203">
    <property type="entry name" value="CYTOPLASMIC PROTEIN-RELATED"/>
    <property type="match status" value="1"/>
</dbReference>
<evidence type="ECO:0000313" key="3">
    <source>
        <dbReference type="Proteomes" id="UP000009049"/>
    </source>
</evidence>
<dbReference type="EMBL" id="CP001712">
    <property type="protein sequence ID" value="EAR16370.1"/>
    <property type="molecule type" value="Genomic_DNA"/>
</dbReference>
<gene>
    <name evidence="2" type="ordered locus">RB2501_05710</name>
</gene>
<dbReference type="HOGENOM" id="CLU_102450_0_0_10"/>
<sequence length="154" mass="17685">MKNTSAKRLWGDYLDRHLEYAFTGEPKVRPLGRDADQANRNLQLVLKGKKRSYSHALLGLQHRGETLPRIGDFTVLTDWEGQARCIVRTVAVRLKPFFSISSSYAKLEGEGDGSLEQWKKSHWEAFARELEPFGRVPRESMIVVCEVFEKVYEG</sequence>
<organism evidence="2 3">
    <name type="scientific">Robiginitalea biformata (strain ATCC BAA-864 / DSM 15991 / KCTC 12146 / HTCC2501)</name>
    <dbReference type="NCBI Taxonomy" id="313596"/>
    <lineage>
        <taxon>Bacteria</taxon>
        <taxon>Pseudomonadati</taxon>
        <taxon>Bacteroidota</taxon>
        <taxon>Flavobacteriia</taxon>
        <taxon>Flavobacteriales</taxon>
        <taxon>Flavobacteriaceae</taxon>
        <taxon>Robiginitalea</taxon>
    </lineage>
</organism>
<dbReference type="InterPro" id="IPR015947">
    <property type="entry name" value="PUA-like_sf"/>
</dbReference>
<dbReference type="Gene3D" id="3.10.400.10">
    <property type="entry name" value="Sulfate adenylyltransferase"/>
    <property type="match status" value="1"/>
</dbReference>
<dbReference type="CDD" id="cd06553">
    <property type="entry name" value="ASCH_Ef3133_like"/>
    <property type="match status" value="1"/>
</dbReference>